<feature type="region of interest" description="Disordered" evidence="1">
    <location>
        <begin position="42"/>
        <end position="84"/>
    </location>
</feature>
<evidence type="ECO:0000256" key="2">
    <source>
        <dbReference type="SAM" id="Phobius"/>
    </source>
</evidence>
<dbReference type="SUPFAM" id="SSF81324">
    <property type="entry name" value="Voltage-gated potassium channels"/>
    <property type="match status" value="1"/>
</dbReference>
<organism evidence="4 5">
    <name type="scientific">Symbiodinium pilosum</name>
    <name type="common">Dinoflagellate</name>
    <dbReference type="NCBI Taxonomy" id="2952"/>
    <lineage>
        <taxon>Eukaryota</taxon>
        <taxon>Sar</taxon>
        <taxon>Alveolata</taxon>
        <taxon>Dinophyceae</taxon>
        <taxon>Suessiales</taxon>
        <taxon>Symbiodiniaceae</taxon>
        <taxon>Symbiodinium</taxon>
    </lineage>
</organism>
<dbReference type="Gene3D" id="1.10.287.70">
    <property type="match status" value="1"/>
</dbReference>
<proteinExistence type="predicted"/>
<keyword evidence="5" id="KW-1185">Reference proteome</keyword>
<dbReference type="InterPro" id="IPR013099">
    <property type="entry name" value="K_chnl_dom"/>
</dbReference>
<dbReference type="AlphaFoldDB" id="A0A812M0L6"/>
<keyword evidence="2" id="KW-0812">Transmembrane</keyword>
<comment type="caution">
    <text evidence="4">The sequence shown here is derived from an EMBL/GenBank/DDBJ whole genome shotgun (WGS) entry which is preliminary data.</text>
</comment>
<keyword evidence="2" id="KW-0472">Membrane</keyword>
<keyword evidence="2" id="KW-1133">Transmembrane helix</keyword>
<accession>A0A812M0L6</accession>
<feature type="domain" description="Potassium channel" evidence="3">
    <location>
        <begin position="251"/>
        <end position="316"/>
    </location>
</feature>
<name>A0A812M0L6_SYMPI</name>
<feature type="region of interest" description="Disordered" evidence="1">
    <location>
        <begin position="137"/>
        <end position="159"/>
    </location>
</feature>
<gene>
    <name evidence="4" type="ORF">SPIL2461_LOCUS4964</name>
</gene>
<reference evidence="4" key="1">
    <citation type="submission" date="2021-02" db="EMBL/GenBank/DDBJ databases">
        <authorList>
            <person name="Dougan E. K."/>
            <person name="Rhodes N."/>
            <person name="Thang M."/>
            <person name="Chan C."/>
        </authorList>
    </citation>
    <scope>NUCLEOTIDE SEQUENCE</scope>
</reference>
<sequence>SKLRKYRNEAAQAFVSAVPVCHQSRGSRPSAFFEDGYQASSNQRIRSDENLQRAQGQKNVKLEDQSPEASKVPDPVEETTDTGEVYKSQEEKLLQRIHDDEEQVVELVVAQKAAAKQEARAEQAARAAEARRAAMAAHASVSQTPRPRARGRMPHNEQLCRKRKSPLECQDLRAECAWKGDETTGTCHHKAREQWPSGTDFLFGIGEVALLESLVIGTAVVTRLRGRDFLRQFVDNPGYNLRSSMWYFPTVLMYFATGLYYYTRTQGWNPEDTLYFLVQVVSTVGDNDMEPIQPVPKVFTLCHVLLGLLLVGGAVGEEVDEILRSRVLRMGNAVARGADFQDLLPILWRVAAEARDAAGSREVFQSLVERLEGMPQHPRELRPTAEQLRWLREVRGGEVLLAELSGAGALIPWPQRSTLWTGAGWRIKALLPLLRYVLQNPSGPMPSYDPETTLEILEDDVILDQYFSKLIVKSSVDIGTVILSGTIFFGIIANWLRGKNAFTLFDGRSVAV</sequence>
<evidence type="ECO:0000256" key="1">
    <source>
        <dbReference type="SAM" id="MobiDB-lite"/>
    </source>
</evidence>
<evidence type="ECO:0000313" key="5">
    <source>
        <dbReference type="Proteomes" id="UP000649617"/>
    </source>
</evidence>
<dbReference type="Pfam" id="PF07885">
    <property type="entry name" value="Ion_trans_2"/>
    <property type="match status" value="1"/>
</dbReference>
<dbReference type="Proteomes" id="UP000649617">
    <property type="component" value="Unassembled WGS sequence"/>
</dbReference>
<protein>
    <recommendedName>
        <fullName evidence="3">Potassium channel domain-containing protein</fullName>
    </recommendedName>
</protein>
<dbReference type="OrthoDB" id="433601at2759"/>
<dbReference type="EMBL" id="CAJNIZ010006840">
    <property type="protein sequence ID" value="CAE7253062.1"/>
    <property type="molecule type" value="Genomic_DNA"/>
</dbReference>
<evidence type="ECO:0000313" key="4">
    <source>
        <dbReference type="EMBL" id="CAE7253062.1"/>
    </source>
</evidence>
<feature type="non-terminal residue" evidence="4">
    <location>
        <position position="1"/>
    </location>
</feature>
<evidence type="ECO:0000259" key="3">
    <source>
        <dbReference type="Pfam" id="PF07885"/>
    </source>
</evidence>
<feature type="transmembrane region" description="Helical" evidence="2">
    <location>
        <begin position="476"/>
        <end position="496"/>
    </location>
</feature>